<keyword evidence="4" id="KW-1185">Reference proteome</keyword>
<proteinExistence type="predicted"/>
<keyword evidence="2" id="KW-0732">Signal</keyword>
<evidence type="ECO:0000313" key="3">
    <source>
        <dbReference type="EMBL" id="KAF5902749.1"/>
    </source>
</evidence>
<feature type="non-terminal residue" evidence="3">
    <location>
        <position position="80"/>
    </location>
</feature>
<feature type="chain" id="PRO_5035168427" evidence="2">
    <location>
        <begin position="24"/>
        <end position="80"/>
    </location>
</feature>
<dbReference type="Proteomes" id="UP000727407">
    <property type="component" value="Unassembled WGS sequence"/>
</dbReference>
<protein>
    <submittedName>
        <fullName evidence="3">Sortilin-like</fullName>
    </submittedName>
</protein>
<organism evidence="3 4">
    <name type="scientific">Clarias magur</name>
    <name type="common">Asian catfish</name>
    <name type="synonym">Macropteronotus magur</name>
    <dbReference type="NCBI Taxonomy" id="1594786"/>
    <lineage>
        <taxon>Eukaryota</taxon>
        <taxon>Metazoa</taxon>
        <taxon>Chordata</taxon>
        <taxon>Craniata</taxon>
        <taxon>Vertebrata</taxon>
        <taxon>Euteleostomi</taxon>
        <taxon>Actinopterygii</taxon>
        <taxon>Neopterygii</taxon>
        <taxon>Teleostei</taxon>
        <taxon>Ostariophysi</taxon>
        <taxon>Siluriformes</taxon>
        <taxon>Clariidae</taxon>
        <taxon>Clarias</taxon>
    </lineage>
</organism>
<feature type="region of interest" description="Disordered" evidence="1">
    <location>
        <begin position="35"/>
        <end position="80"/>
    </location>
</feature>
<evidence type="ECO:0000256" key="2">
    <source>
        <dbReference type="SAM" id="SignalP"/>
    </source>
</evidence>
<dbReference type="AlphaFoldDB" id="A0A8J4U2L2"/>
<evidence type="ECO:0000256" key="1">
    <source>
        <dbReference type="SAM" id="MobiDB-lite"/>
    </source>
</evidence>
<comment type="caution">
    <text evidence="3">The sequence shown here is derived from an EMBL/GenBank/DDBJ whole genome shotgun (WGS) entry which is preliminary data.</text>
</comment>
<name>A0A8J4U2L2_CLAMG</name>
<accession>A0A8J4U2L2</accession>
<dbReference type="EMBL" id="QNUK01000085">
    <property type="protein sequence ID" value="KAF5902749.1"/>
    <property type="molecule type" value="Genomic_DNA"/>
</dbReference>
<feature type="signal peptide" evidence="2">
    <location>
        <begin position="1"/>
        <end position="23"/>
    </location>
</feature>
<sequence>MRVVCWPAVLVSAALLCLDFAHALGRRESTALLRRQRRSGTSGLGDFSQRTVKRSEGSLGDSPCLSLQDDGAGLQQDTHT</sequence>
<reference evidence="3" key="1">
    <citation type="submission" date="2020-07" db="EMBL/GenBank/DDBJ databases">
        <title>Clarias magur genome sequencing, assembly and annotation.</title>
        <authorList>
            <person name="Kushwaha B."/>
            <person name="Kumar R."/>
            <person name="Das P."/>
            <person name="Joshi C.G."/>
            <person name="Kumar D."/>
            <person name="Nagpure N.S."/>
            <person name="Pandey M."/>
            <person name="Agarwal S."/>
            <person name="Srivastava S."/>
            <person name="Singh M."/>
            <person name="Sahoo L."/>
            <person name="Jayasankar P."/>
            <person name="Meher P.K."/>
            <person name="Koringa P.G."/>
            <person name="Iquebal M.A."/>
            <person name="Das S.P."/>
            <person name="Bit A."/>
            <person name="Patnaik S."/>
            <person name="Patel N."/>
            <person name="Shah T.M."/>
            <person name="Hinsu A."/>
            <person name="Jena J.K."/>
        </authorList>
    </citation>
    <scope>NUCLEOTIDE SEQUENCE</scope>
    <source>
        <strain evidence="3">CIFAMagur01</strain>
        <tissue evidence="3">Testis</tissue>
    </source>
</reference>
<evidence type="ECO:0000313" key="4">
    <source>
        <dbReference type="Proteomes" id="UP000727407"/>
    </source>
</evidence>
<gene>
    <name evidence="3" type="primary">sort1</name>
    <name evidence="3" type="ORF">DAT39_007564</name>
</gene>